<dbReference type="InterPro" id="IPR014030">
    <property type="entry name" value="Ketoacyl_synth_N"/>
</dbReference>
<feature type="region of interest" description="C-terminal hotdog fold" evidence="6">
    <location>
        <begin position="1103"/>
        <end position="1245"/>
    </location>
</feature>
<dbReference type="InterPro" id="IPR032821">
    <property type="entry name" value="PKS_assoc"/>
</dbReference>
<feature type="compositionally biased region" description="Basic and acidic residues" evidence="7">
    <location>
        <begin position="1748"/>
        <end position="1762"/>
    </location>
</feature>
<dbReference type="Pfam" id="PF00698">
    <property type="entry name" value="Acyl_transf_1"/>
    <property type="match status" value="1"/>
</dbReference>
<dbReference type="CDD" id="cd05274">
    <property type="entry name" value="KR_FAS_SDR_x"/>
    <property type="match status" value="1"/>
</dbReference>
<feature type="domain" description="PKS/mFAS DH" evidence="10">
    <location>
        <begin position="967"/>
        <end position="1245"/>
    </location>
</feature>
<dbReference type="InterPro" id="IPR049900">
    <property type="entry name" value="PKS_mFAS_DH"/>
</dbReference>
<reference evidence="11" key="1">
    <citation type="submission" date="2023-11" db="EMBL/GenBank/DDBJ databases">
        <title>The genome sequences of three competitors of mushroom-forming fungi.</title>
        <authorList>
            <person name="Beijen E."/>
            <person name="Ohm R.A."/>
        </authorList>
    </citation>
    <scope>NUCLEOTIDE SEQUENCE</scope>
    <source>
        <strain evidence="11">CBS 100526</strain>
    </source>
</reference>
<dbReference type="InterPro" id="IPR042104">
    <property type="entry name" value="PKS_dehydratase_sf"/>
</dbReference>
<dbReference type="RefSeq" id="XP_062760935.1">
    <property type="nucleotide sequence ID" value="XM_062900851.1"/>
</dbReference>
<dbReference type="Gene3D" id="1.10.1200.10">
    <property type="entry name" value="ACP-like"/>
    <property type="match status" value="1"/>
</dbReference>
<dbReference type="Pfam" id="PF00550">
    <property type="entry name" value="PP-binding"/>
    <property type="match status" value="1"/>
</dbReference>
<dbReference type="PANTHER" id="PTHR43775">
    <property type="entry name" value="FATTY ACID SYNTHASE"/>
    <property type="match status" value="1"/>
</dbReference>
<dbReference type="PROSITE" id="PS50075">
    <property type="entry name" value="CARRIER"/>
    <property type="match status" value="1"/>
</dbReference>
<gene>
    <name evidence="11" type="ORF">Triagg1_585</name>
</gene>
<dbReference type="SUPFAM" id="SSF53901">
    <property type="entry name" value="Thiolase-like"/>
    <property type="match status" value="1"/>
</dbReference>
<dbReference type="PROSITE" id="PS52019">
    <property type="entry name" value="PKS_MFAS_DH"/>
    <property type="match status" value="1"/>
</dbReference>
<dbReference type="InterPro" id="IPR009081">
    <property type="entry name" value="PP-bd_ACP"/>
</dbReference>
<keyword evidence="2" id="KW-0597">Phosphoprotein</keyword>
<dbReference type="Gene3D" id="3.30.70.250">
    <property type="entry name" value="Malonyl-CoA ACP transacylase, ACP-binding"/>
    <property type="match status" value="1"/>
</dbReference>
<feature type="compositionally biased region" description="Low complexity" evidence="7">
    <location>
        <begin position="1728"/>
        <end position="1746"/>
    </location>
</feature>
<feature type="region of interest" description="Disordered" evidence="7">
    <location>
        <begin position="927"/>
        <end position="966"/>
    </location>
</feature>
<dbReference type="SUPFAM" id="SSF47336">
    <property type="entry name" value="ACP-like"/>
    <property type="match status" value="1"/>
</dbReference>
<dbReference type="GO" id="GO:0006633">
    <property type="term" value="P:fatty acid biosynthetic process"/>
    <property type="evidence" value="ECO:0007669"/>
    <property type="project" value="InterPro"/>
</dbReference>
<dbReference type="Pfam" id="PF08659">
    <property type="entry name" value="KR"/>
    <property type="match status" value="1"/>
</dbReference>
<evidence type="ECO:0000256" key="4">
    <source>
        <dbReference type="ARBA" id="ARBA00023002"/>
    </source>
</evidence>
<feature type="region of interest" description="Disordered" evidence="7">
    <location>
        <begin position="1727"/>
        <end position="1762"/>
    </location>
</feature>
<dbReference type="SMART" id="SM00827">
    <property type="entry name" value="PKS_AT"/>
    <property type="match status" value="1"/>
</dbReference>
<feature type="compositionally biased region" description="Basic and acidic residues" evidence="7">
    <location>
        <begin position="931"/>
        <end position="966"/>
    </location>
</feature>
<dbReference type="InterPro" id="IPR036736">
    <property type="entry name" value="ACP-like_sf"/>
</dbReference>
<dbReference type="InterPro" id="IPR020841">
    <property type="entry name" value="PKS_Beta-ketoAc_synthase_dom"/>
</dbReference>
<evidence type="ECO:0000256" key="1">
    <source>
        <dbReference type="ARBA" id="ARBA00022450"/>
    </source>
</evidence>
<dbReference type="InterPro" id="IPR006162">
    <property type="entry name" value="Ppantetheine_attach_site"/>
</dbReference>
<dbReference type="InterPro" id="IPR014031">
    <property type="entry name" value="Ketoacyl_synth_C"/>
</dbReference>
<dbReference type="SUPFAM" id="SSF51735">
    <property type="entry name" value="NAD(P)-binding Rossmann-fold domains"/>
    <property type="match status" value="2"/>
</dbReference>
<evidence type="ECO:0000313" key="11">
    <source>
        <dbReference type="EMBL" id="KAK4085595.1"/>
    </source>
</evidence>
<dbReference type="CDD" id="cd00833">
    <property type="entry name" value="PKS"/>
    <property type="match status" value="1"/>
</dbReference>
<dbReference type="SMART" id="SM00822">
    <property type="entry name" value="PKS_KR"/>
    <property type="match status" value="1"/>
</dbReference>
<feature type="active site" description="Proton donor; for dehydratase activity" evidence="6">
    <location>
        <position position="1164"/>
    </location>
</feature>
<feature type="region of interest" description="N-terminal hotdog fold" evidence="6">
    <location>
        <begin position="967"/>
        <end position="1085"/>
    </location>
</feature>
<dbReference type="InterPro" id="IPR036291">
    <property type="entry name" value="NAD(P)-bd_dom_sf"/>
</dbReference>
<dbReference type="SMART" id="SM00825">
    <property type="entry name" value="PKS_KS"/>
    <property type="match status" value="1"/>
</dbReference>
<evidence type="ECO:0000259" key="10">
    <source>
        <dbReference type="PROSITE" id="PS52019"/>
    </source>
</evidence>
<keyword evidence="12" id="KW-1185">Reference proteome</keyword>
<organism evidence="11 12">
    <name type="scientific">Trichoderma aggressivum f. europaeum</name>
    <dbReference type="NCBI Taxonomy" id="173218"/>
    <lineage>
        <taxon>Eukaryota</taxon>
        <taxon>Fungi</taxon>
        <taxon>Dikarya</taxon>
        <taxon>Ascomycota</taxon>
        <taxon>Pezizomycotina</taxon>
        <taxon>Sordariomycetes</taxon>
        <taxon>Hypocreomycetidae</taxon>
        <taxon>Hypocreales</taxon>
        <taxon>Hypocreaceae</taxon>
        <taxon>Trichoderma</taxon>
    </lineage>
</organism>
<dbReference type="PANTHER" id="PTHR43775:SF22">
    <property type="entry name" value="SYNTHASE, PUTATIVE (JCVI)-RELATED"/>
    <property type="match status" value="1"/>
</dbReference>
<evidence type="ECO:0008006" key="13">
    <source>
        <dbReference type="Google" id="ProtNLM"/>
    </source>
</evidence>
<name>A0AAE1JJ61_9HYPO</name>
<dbReference type="PROSITE" id="PS00012">
    <property type="entry name" value="PHOSPHOPANTETHEINE"/>
    <property type="match status" value="1"/>
</dbReference>
<dbReference type="Gene3D" id="3.40.50.720">
    <property type="entry name" value="NAD(P)-binding Rossmann-like Domain"/>
    <property type="match status" value="1"/>
</dbReference>
<evidence type="ECO:0000259" key="8">
    <source>
        <dbReference type="PROSITE" id="PS50075"/>
    </source>
</evidence>
<evidence type="ECO:0000256" key="2">
    <source>
        <dbReference type="ARBA" id="ARBA00022553"/>
    </source>
</evidence>
<evidence type="ECO:0000256" key="3">
    <source>
        <dbReference type="ARBA" id="ARBA00022679"/>
    </source>
</evidence>
<dbReference type="PROSITE" id="PS52004">
    <property type="entry name" value="KS3_2"/>
    <property type="match status" value="1"/>
</dbReference>
<feature type="active site" description="Proton acceptor; for dehydratase activity" evidence="6">
    <location>
        <position position="999"/>
    </location>
</feature>
<accession>A0AAE1JJ61</accession>
<dbReference type="SUPFAM" id="SSF52151">
    <property type="entry name" value="FabD/lysophospholipase-like"/>
    <property type="match status" value="1"/>
</dbReference>
<keyword evidence="4" id="KW-0560">Oxidoreductase</keyword>
<evidence type="ECO:0000256" key="5">
    <source>
        <dbReference type="ARBA" id="ARBA00023268"/>
    </source>
</evidence>
<dbReference type="InterPro" id="IPR020806">
    <property type="entry name" value="PKS_PP-bd"/>
</dbReference>
<dbReference type="InterPro" id="IPR018201">
    <property type="entry name" value="Ketoacyl_synth_AS"/>
</dbReference>
<comment type="caution">
    <text evidence="11">The sequence shown here is derived from an EMBL/GenBank/DDBJ whole genome shotgun (WGS) entry which is preliminary data.</text>
</comment>
<dbReference type="Gene3D" id="3.40.366.10">
    <property type="entry name" value="Malonyl-Coenzyme A Acyl Carrier Protein, domain 2"/>
    <property type="match status" value="1"/>
</dbReference>
<dbReference type="GO" id="GO:0016491">
    <property type="term" value="F:oxidoreductase activity"/>
    <property type="evidence" value="ECO:0007669"/>
    <property type="project" value="UniProtKB-KW"/>
</dbReference>
<protein>
    <recommendedName>
        <fullName evidence="13">Polyketide synthase</fullName>
    </recommendedName>
</protein>
<dbReference type="GO" id="GO:0031177">
    <property type="term" value="F:phosphopantetheine binding"/>
    <property type="evidence" value="ECO:0007669"/>
    <property type="project" value="InterPro"/>
</dbReference>
<keyword evidence="3" id="KW-0808">Transferase</keyword>
<dbReference type="Gene3D" id="3.10.129.110">
    <property type="entry name" value="Polyketide synthase dehydratase"/>
    <property type="match status" value="1"/>
</dbReference>
<dbReference type="Pfam" id="PF16197">
    <property type="entry name" value="KAsynt_C_assoc"/>
    <property type="match status" value="1"/>
</dbReference>
<dbReference type="Gene3D" id="3.40.47.10">
    <property type="match status" value="1"/>
</dbReference>
<dbReference type="Pfam" id="PF02801">
    <property type="entry name" value="Ketoacyl-synt_C"/>
    <property type="match status" value="1"/>
</dbReference>
<dbReference type="InterPro" id="IPR016039">
    <property type="entry name" value="Thiolase-like"/>
</dbReference>
<dbReference type="Pfam" id="PF00109">
    <property type="entry name" value="ketoacyl-synt"/>
    <property type="match status" value="1"/>
</dbReference>
<dbReference type="InterPro" id="IPR016035">
    <property type="entry name" value="Acyl_Trfase/lysoPLipase"/>
</dbReference>
<evidence type="ECO:0000259" key="9">
    <source>
        <dbReference type="PROSITE" id="PS52004"/>
    </source>
</evidence>
<dbReference type="PROSITE" id="PS00606">
    <property type="entry name" value="KS3_1"/>
    <property type="match status" value="1"/>
</dbReference>
<dbReference type="GO" id="GO:0004312">
    <property type="term" value="F:fatty acid synthase activity"/>
    <property type="evidence" value="ECO:0007669"/>
    <property type="project" value="TreeGrafter"/>
</dbReference>
<evidence type="ECO:0000313" key="12">
    <source>
        <dbReference type="Proteomes" id="UP001273209"/>
    </source>
</evidence>
<evidence type="ECO:0000256" key="7">
    <source>
        <dbReference type="SAM" id="MobiDB-lite"/>
    </source>
</evidence>
<dbReference type="GO" id="GO:0004315">
    <property type="term" value="F:3-oxoacyl-[acyl-carrier-protein] synthase activity"/>
    <property type="evidence" value="ECO:0007669"/>
    <property type="project" value="InterPro"/>
</dbReference>
<dbReference type="InterPro" id="IPR013968">
    <property type="entry name" value="PKS_KR"/>
</dbReference>
<dbReference type="InterPro" id="IPR050091">
    <property type="entry name" value="PKS_NRPS_Biosynth_Enz"/>
</dbReference>
<dbReference type="InterPro" id="IPR001227">
    <property type="entry name" value="Ac_transferase_dom_sf"/>
</dbReference>
<dbReference type="GeneID" id="87920313"/>
<dbReference type="Proteomes" id="UP001273209">
    <property type="component" value="Unassembled WGS sequence"/>
</dbReference>
<proteinExistence type="predicted"/>
<dbReference type="SMART" id="SM00823">
    <property type="entry name" value="PKS_PP"/>
    <property type="match status" value="1"/>
</dbReference>
<keyword evidence="5" id="KW-0511">Multifunctional enzyme</keyword>
<dbReference type="InterPro" id="IPR016036">
    <property type="entry name" value="Malonyl_transacylase_ACP-bd"/>
</dbReference>
<dbReference type="InterPro" id="IPR057326">
    <property type="entry name" value="KR_dom"/>
</dbReference>
<dbReference type="EMBL" id="JAWRVG010000001">
    <property type="protein sequence ID" value="KAK4085595.1"/>
    <property type="molecule type" value="Genomic_DNA"/>
</dbReference>
<dbReference type="InterPro" id="IPR014043">
    <property type="entry name" value="Acyl_transferase_dom"/>
</dbReference>
<dbReference type="SUPFAM" id="SSF55048">
    <property type="entry name" value="Probable ACP-binding domain of malonyl-CoA ACP transacylase"/>
    <property type="match status" value="1"/>
</dbReference>
<feature type="domain" description="Carrier" evidence="8">
    <location>
        <begin position="1764"/>
        <end position="1839"/>
    </location>
</feature>
<keyword evidence="1" id="KW-0596">Phosphopantetheine</keyword>
<feature type="domain" description="Ketosynthase family 3 (KS3)" evidence="9">
    <location>
        <begin position="27"/>
        <end position="455"/>
    </location>
</feature>
<dbReference type="GO" id="GO:0044550">
    <property type="term" value="P:secondary metabolite biosynthetic process"/>
    <property type="evidence" value="ECO:0007669"/>
    <property type="project" value="TreeGrafter"/>
</dbReference>
<evidence type="ECO:0000256" key="6">
    <source>
        <dbReference type="PROSITE-ProRule" id="PRU01363"/>
    </source>
</evidence>
<sequence length="1841" mass="198090">MTASTSIKAFSESENNATKLNQGLRITEDVAIVGVSCRTAGNNNSPEKLWEFLLAKKDGSGEVPSHRWEPWLRRDVRNAKEIAKTITKGYFINDLENFDAAFFGVSPKEAEQMDPHQRLGLELSWEALEDAGLDPKSLAGSNTAVYMGIDSDDYSRLLLEDLPNIEPWMGIGSAPHGVPNRISYHFDLMGPSSAVDAACASSLVAVHLGSQAILNGESDVAIVGGVNVLLAPALTLMLGKAGALSPDGVCKSFDEDANGYARGEGGAVIILKRLSRAIADGDNIKAVLKGSAVAQDGKTNGIMAPNSKAQELVARQALARAGVDPLAVSYVEAHATATKLGDPTEMSAIAAVYGAAAGRSAGNPVFVGSIKPNVGHIEAAAGAISLVKTVLAVNKGELAPQARLNRLNTRIDWATTGLQVVQETTKWPEEDNQPRRAAVCSYGYGGTVSHAIVEQFVGGNKEATSNVKPDAERALFTLSVPQEKRLAQQARAVAEWLSSPAAKATDLKAVANTLAQRRAHHDHRIAFVADSHEAAAACLEAAASGKVTTGHHVAKGNVLGAYGDPARKAVWVFSGHGAQWKEMGKELLLNTVFRQTIEPLDAIVQAEAGFSVVEALKTGDFLEASERIQILTFVVQVCLSRVLMSKGLTPGAVIGHSVGEIAASVIAGCLTPEEGTLVVTRRALLYAHVRSQSEGGMAMISSPFAEVEKELGSRKDLVAAIDSSPSTCVVSGEVIALDKYMEDTKAKGIKAVRVKTDIAFHSPMLDQLVDPLKVSLKDSLQPRQSALPIYSTSDRDARTKALRDVGYWTNNMVSPVFLQSAIDAAADDGYRVFVEVSTHPIVLFSINETLLERGISYDDMATLATMKRDTSVEATILDLAAELYVKGITIDFEAQIGGKQRWCPSVPGTSWVHKPFYRKVETGPIGAGALPHDKVQVPDVKVPDEKTSDKASDGKQHAGEKNDGEKHILLGQRNVVPGTNIFHYTTELSDEIKPFPGTHPLDGTEIIPAAVYLNTFQQATGALLLSDIKLNIPVSLGKDKRIVSVIVKGEEITVLSAEPSALEIGSNETWVTHSSCSWSKIATPDMAAQPKTYDVPVVQKRIGTILPNNFALDYLSRIGVEGVAFPWEVVEHYGNDSEMIVKVDMDPSVEVLPWDSRSWAPFLDAATSVGSSIFFNDPRMRIVSGMDHLYLYSSETPPKIGYLYIQKGATTKNLTADISVLDEQGNLLAMIKTMHFSDLVSGAADSNEGLVHQLAWVPPKFKEKPRDLKHIILVSSDSSLLETYSVQLRSEKSKVSCIAKAEDLRNFAAALNEKGSIIVYAPPAIQSAIHIADATEEFIWETTSIVQILVNLGPSMMAKLFVLTNRVFTGESAAGLAHGALYGLARIIASEHPDFWGGLIDNGSPNTFPMLAVKYVDEYDILRVDDGLPRRAIMRPLLESQKYQPGVAKTLLPKSEGTYIVTGGLGDFGIETCGFLVEKGARTLVILSRRSLPPRNYWSVLAASDPKLDAVIERVKAFEAQGATIYSLGLDITLPNASDLILEAVGSLKVPPVLGVVHAAGVLEASTLVETTRDSFARVLAPKVSGALALHNAFPPGSLDFFVMFSSIGQLVGTVGQASYGSSNAFLDAMATYRRAQGDNAVAFQFTALRGLGMATSTDLLMTELRSKGITDITADEAFRAWEHLSRYDIEGAVVTRCLPLLEGEPAAIPLLEEVVVRRPRMNVKGLTTTGTGKTATTATATAAAANDDDKGEAMPTDPQEREKWVDVRVRECIARVLMMDDIDDIGPRMPLLDLGMDSVMTVALRQTFQTVFKIKVPLTLTWNHPTVKHLVPWFFARLSG</sequence>